<dbReference type="Proteomes" id="UP001500340">
    <property type="component" value="Unassembled WGS sequence"/>
</dbReference>
<evidence type="ECO:0000313" key="3">
    <source>
        <dbReference type="Proteomes" id="UP001500340"/>
    </source>
</evidence>
<dbReference type="Pfam" id="PF18155">
    <property type="entry name" value="pPIWI_RE_Z"/>
    <property type="match status" value="1"/>
</dbReference>
<organism evidence="2 3">
    <name type="scientific">Paenibacillus motobuensis</name>
    <dbReference type="NCBI Taxonomy" id="295324"/>
    <lineage>
        <taxon>Bacteria</taxon>
        <taxon>Bacillati</taxon>
        <taxon>Bacillota</taxon>
        <taxon>Bacilli</taxon>
        <taxon>Bacillales</taxon>
        <taxon>Paenibacillaceae</taxon>
        <taxon>Paenibacillus</taxon>
    </lineage>
</organism>
<proteinExistence type="predicted"/>
<protein>
    <recommendedName>
        <fullName evidence="1">pPIWI-RE three-gene island domain-containing protein</fullName>
    </recommendedName>
</protein>
<name>A0ABP3IHR0_9BACL</name>
<comment type="caution">
    <text evidence="2">The sequence shown here is derived from an EMBL/GenBank/DDBJ whole genome shotgun (WGS) entry which is preliminary data.</text>
</comment>
<sequence>MRRNFWDLTDEINKEFLSLELPKSEIWTLISLELFITGCGMIDSSLRVDQAWSVLTGYNEPVLRNIDRKDTAVRLRILFPELKSKKILNRRIQVYRTIESKYRLFDIDEEGNAEKKVPRVLINRQSIYKQILNKPIPREFNDTPFAIHGKYEYSRVVRGGVLQKFSGSIPESLMDIEQRLLPSYREKKDLSLKLPFEGTSLAMEMDREIGNSSTWLNRASSVVLESMDGIEEFHYRGNQHIGGALGAGKSTFMLMETYRLVKQEGARIGFIEGSVSQVIERVKVLRELGINAIPIIGRSSRRHHQENYLFANSGEISEISDWSKDKYEDLQHLSDVCIIKAFSEDYERNNSYPCTQLKQGSRAVKCPLVSQCGVYRDLSRLEDADVWVATSASVLKTRIPAMIDPLERTVYEAMYDLMDIIFVDEADEVQKQFEDTFLSEYNVFGNVEDIFEQLLFETNQLTSGKYSQFAGDPVVNEWKDKLRQLDQMIWRIYYKLNYSLTLRKNISHKLIRVGALVDSLSKKISSNTKMQQKIQKLLTDYASDPYKDHVLSSIVDELIETDIPEEKQNLLVKIVDKKLKGSIQPRVNQNLFYAQLEFFIYLCRAEECIKFILTSFAMVQPKLGISADFSPLFTMQKDYQPFMKEAMTGTMIGYKYDLKDGDTTGAFKLIEYTGVGRLLLYDWHRVYEDSDQKQGPSVIFLSGTSHAPESAHYHLNTGANWMLRADRNPSKVNMTFQPLYSIRQNGFLEISGIRDEETRNGHLYEMVQLLKSDIQYELNYWKQMGSARRVLLVVNSYDDVATVGRALRSDHHWEQRYKLLTRDRSQEADQYPRSMIELFHKDKAELLVVPLHSVGRGYNILNQNGEALFGSVFFLIRPYPIPNDMNYLVQSLHAYLPSYLQQITQQGINYDKAMSKLRQISNTKFEAMYKKPDFWSILSDFEREVMAWFTFIPIWQMIGRLLRGGKDARVFYCDSKFNAKPAGKQEGMSMLDSWAAIMKKHKSDPLFNSLYSPFIHGINQMIREVHNDEEDGTICSGN</sequence>
<dbReference type="SUPFAM" id="SSF52540">
    <property type="entry name" value="P-loop containing nucleoside triphosphate hydrolases"/>
    <property type="match status" value="1"/>
</dbReference>
<reference evidence="3" key="1">
    <citation type="journal article" date="2019" name="Int. J. Syst. Evol. Microbiol.">
        <title>The Global Catalogue of Microorganisms (GCM) 10K type strain sequencing project: providing services to taxonomists for standard genome sequencing and annotation.</title>
        <authorList>
            <consortium name="The Broad Institute Genomics Platform"/>
            <consortium name="The Broad Institute Genome Sequencing Center for Infectious Disease"/>
            <person name="Wu L."/>
            <person name="Ma J."/>
        </authorList>
    </citation>
    <scope>NUCLEOTIDE SEQUENCE [LARGE SCALE GENOMIC DNA]</scope>
    <source>
        <strain evidence="3">JCM 12774</strain>
    </source>
</reference>
<dbReference type="RefSeq" id="WP_343863841.1">
    <property type="nucleotide sequence ID" value="NZ_BAAACX010000017.1"/>
</dbReference>
<accession>A0ABP3IHR0</accession>
<keyword evidence="3" id="KW-1185">Reference proteome</keyword>
<evidence type="ECO:0000313" key="2">
    <source>
        <dbReference type="EMBL" id="GAA0404189.1"/>
    </source>
</evidence>
<dbReference type="InterPro" id="IPR027417">
    <property type="entry name" value="P-loop_NTPase"/>
</dbReference>
<gene>
    <name evidence="2" type="ORF">GCM10008933_38230</name>
</gene>
<evidence type="ECO:0000259" key="1">
    <source>
        <dbReference type="Pfam" id="PF18155"/>
    </source>
</evidence>
<feature type="domain" description="pPIWI-RE three-gene island" evidence="1">
    <location>
        <begin position="28"/>
        <end position="171"/>
    </location>
</feature>
<dbReference type="InterPro" id="IPR055254">
    <property type="entry name" value="pPIWI_RE_Z"/>
</dbReference>
<dbReference type="EMBL" id="BAAACX010000017">
    <property type="protein sequence ID" value="GAA0404189.1"/>
    <property type="molecule type" value="Genomic_DNA"/>
</dbReference>